<dbReference type="RefSeq" id="WP_044634563.1">
    <property type="nucleotide sequence ID" value="NZ_CDNC01000012.1"/>
</dbReference>
<reference evidence="4" key="2">
    <citation type="submission" date="2015-01" db="EMBL/GenBank/DDBJ databases">
        <authorList>
            <person name="Manzoor Shahid"/>
            <person name="Zubair Saima"/>
        </authorList>
    </citation>
    <scope>NUCLEOTIDE SEQUENCE [LARGE SCALE GENOMIC DNA]</scope>
    <source>
        <strain evidence="4">V1</strain>
    </source>
</reference>
<evidence type="ECO:0000313" key="4">
    <source>
        <dbReference type="Proteomes" id="UP000042527"/>
    </source>
</evidence>
<gene>
    <name evidence="3" type="ORF">FUT82_09350</name>
    <name evidence="2" type="ORF">TPHV1_20193</name>
</gene>
<protein>
    <submittedName>
        <fullName evidence="2">Uncharacterized protein</fullName>
    </submittedName>
</protein>
<reference evidence="2" key="1">
    <citation type="submission" date="2015-01" db="EMBL/GenBank/DDBJ databases">
        <authorList>
            <person name="Xiang T."/>
            <person name="Song Y."/>
            <person name="Huang L."/>
            <person name="Wang B."/>
            <person name="Wu P."/>
        </authorList>
    </citation>
    <scope>NUCLEOTIDE SEQUENCE [LARGE SCALE GENOMIC DNA]</scope>
    <source>
        <strain evidence="2">V1</strain>
    </source>
</reference>
<accession>A0A0B7GYC7</accession>
<feature type="transmembrane region" description="Helical" evidence="1">
    <location>
        <begin position="7"/>
        <end position="29"/>
    </location>
</feature>
<reference evidence="3 5" key="3">
    <citation type="submission" date="2019-08" db="EMBL/GenBank/DDBJ databases">
        <authorList>
            <person name="Kuhnert P."/>
        </authorList>
    </citation>
    <scope>NUCLEOTIDE SEQUENCE [LARGE SCALE GENOMIC DNA]</scope>
    <source>
        <strain evidence="3 5">B36.5</strain>
    </source>
</reference>
<evidence type="ECO:0000313" key="2">
    <source>
        <dbReference type="EMBL" id="CEM61656.1"/>
    </source>
</evidence>
<keyword evidence="4" id="KW-1185">Reference proteome</keyword>
<feature type="transmembrane region" description="Helical" evidence="1">
    <location>
        <begin position="41"/>
        <end position="60"/>
    </location>
</feature>
<evidence type="ECO:0000313" key="3">
    <source>
        <dbReference type="EMBL" id="QEJ98185.1"/>
    </source>
</evidence>
<organism evidence="2 4">
    <name type="scientific">Treponema phagedenis</name>
    <dbReference type="NCBI Taxonomy" id="162"/>
    <lineage>
        <taxon>Bacteria</taxon>
        <taxon>Pseudomonadati</taxon>
        <taxon>Spirochaetota</taxon>
        <taxon>Spirochaetia</taxon>
        <taxon>Spirochaetales</taxon>
        <taxon>Treponemataceae</taxon>
        <taxon>Treponema</taxon>
    </lineage>
</organism>
<keyword evidence="1" id="KW-0812">Transmembrane</keyword>
<dbReference type="Proteomes" id="UP000042527">
    <property type="component" value="Unassembled WGS sequence"/>
</dbReference>
<dbReference type="OrthoDB" id="368775at2"/>
<dbReference type="Proteomes" id="UP000323594">
    <property type="component" value="Chromosome"/>
</dbReference>
<sequence length="270" mass="31754">MKLKVLVIIFNTVLILMFSVIFLFPVFFLNGDFMHEFWIKNWFFLPIFFILLGIVNIIFLKNWKLVSYIEEEDWTALTMYLEQEIFDKKKLSYKKVRLLSETLLLLSDFSGLSKLETVLRANKPGYIIKLAPKFAAAKMLSGNYQELCAFSNKLAARPDNTHPWINFYAAFSHQMLKEYTVAAEKFLTLAKTSTDLIIKALSAYFIKEVLSPYLEGKKEKVNQLALSIKDEIKKKYNRNQWDEYIEKEKKEIDVMVLTKIIKETSDWIFT</sequence>
<evidence type="ECO:0000313" key="5">
    <source>
        <dbReference type="Proteomes" id="UP000323594"/>
    </source>
</evidence>
<proteinExistence type="predicted"/>
<keyword evidence="1" id="KW-0472">Membrane</keyword>
<dbReference type="AlphaFoldDB" id="A0A0B7GYC7"/>
<keyword evidence="1" id="KW-1133">Transmembrane helix</keyword>
<name>A0A0B7GYC7_TREPH</name>
<evidence type="ECO:0000256" key="1">
    <source>
        <dbReference type="SAM" id="Phobius"/>
    </source>
</evidence>
<dbReference type="EMBL" id="CDNC01000012">
    <property type="protein sequence ID" value="CEM61656.1"/>
    <property type="molecule type" value="Genomic_DNA"/>
</dbReference>
<dbReference type="EMBL" id="CP042817">
    <property type="protein sequence ID" value="QEJ98185.1"/>
    <property type="molecule type" value="Genomic_DNA"/>
</dbReference>